<evidence type="ECO:0008006" key="3">
    <source>
        <dbReference type="Google" id="ProtNLM"/>
    </source>
</evidence>
<sequence>MKTSILIISLFFITLGFSQDRPKLEDYALANSDVSVVVFPFGMEHPITIGTLTKSGVINFQFPKTLPEISKETEENFMQDLIYTVFSVCNEGLRMISDKDNRPSFEAGALTLTTADNPYAGVIIAVSDEAMMPWVQDPGYEEPVLGSYFELIYVSSAFTYEGECIQTRSSMSDDPDMEIAYSFNLNLKEGFNFIEYKIENIHKTDPNVMASFPDKVSIISVEGIPDCKWIGKYF</sequence>
<dbReference type="EMBL" id="JAGEVG010000014">
    <property type="protein sequence ID" value="MBO3099170.1"/>
    <property type="molecule type" value="Genomic_DNA"/>
</dbReference>
<organism evidence="1 2">
    <name type="scientific">Gelidibacter pelagius</name>
    <dbReference type="NCBI Taxonomy" id="2819985"/>
    <lineage>
        <taxon>Bacteria</taxon>
        <taxon>Pseudomonadati</taxon>
        <taxon>Bacteroidota</taxon>
        <taxon>Flavobacteriia</taxon>
        <taxon>Flavobacteriales</taxon>
        <taxon>Flavobacteriaceae</taxon>
        <taxon>Gelidibacter</taxon>
    </lineage>
</organism>
<proteinExistence type="predicted"/>
<reference evidence="1 2" key="1">
    <citation type="submission" date="2021-03" db="EMBL/GenBank/DDBJ databases">
        <title>Gelidibacter sp. nov., isolated from costal sediment.</title>
        <authorList>
            <person name="Lun K.-Y."/>
        </authorList>
    </citation>
    <scope>NUCLEOTIDE SEQUENCE [LARGE SCALE GENOMIC DNA]</scope>
    <source>
        <strain evidence="1 2">DF109</strain>
    </source>
</reference>
<accession>A0ABS3STW9</accession>
<comment type="caution">
    <text evidence="1">The sequence shown here is derived from an EMBL/GenBank/DDBJ whole genome shotgun (WGS) entry which is preliminary data.</text>
</comment>
<protein>
    <recommendedName>
        <fullName evidence="3">GLPGLI family protein</fullName>
    </recommendedName>
</protein>
<dbReference type="RefSeq" id="WP_208234285.1">
    <property type="nucleotide sequence ID" value="NZ_JAGEVG010000014.1"/>
</dbReference>
<keyword evidence="2" id="KW-1185">Reference proteome</keyword>
<evidence type="ECO:0000313" key="2">
    <source>
        <dbReference type="Proteomes" id="UP000681315"/>
    </source>
</evidence>
<evidence type="ECO:0000313" key="1">
    <source>
        <dbReference type="EMBL" id="MBO3099170.1"/>
    </source>
</evidence>
<dbReference type="Proteomes" id="UP000681315">
    <property type="component" value="Unassembled WGS sequence"/>
</dbReference>
<gene>
    <name evidence="1" type="ORF">J4051_12885</name>
</gene>
<name>A0ABS3STW9_9FLAO</name>